<comment type="caution">
    <text evidence="1">The sequence shown here is derived from an EMBL/GenBank/DDBJ whole genome shotgun (WGS) entry which is preliminary data.</text>
</comment>
<dbReference type="EMBL" id="CALNXK010000028">
    <property type="protein sequence ID" value="CAH3115346.1"/>
    <property type="molecule type" value="Genomic_DNA"/>
</dbReference>
<organism evidence="1 2">
    <name type="scientific">Porites lobata</name>
    <dbReference type="NCBI Taxonomy" id="104759"/>
    <lineage>
        <taxon>Eukaryota</taxon>
        <taxon>Metazoa</taxon>
        <taxon>Cnidaria</taxon>
        <taxon>Anthozoa</taxon>
        <taxon>Hexacorallia</taxon>
        <taxon>Scleractinia</taxon>
        <taxon>Fungiina</taxon>
        <taxon>Poritidae</taxon>
        <taxon>Porites</taxon>
    </lineage>
</organism>
<proteinExistence type="predicted"/>
<sequence length="69" mass="7941">MALEQSVNADSKNWYFPEPCALNRWFITSHERASVTTALKDIFSQERTRADVQILISLFTSDLMSNPFT</sequence>
<dbReference type="Proteomes" id="UP001159405">
    <property type="component" value="Unassembled WGS sequence"/>
</dbReference>
<keyword evidence="2" id="KW-1185">Reference proteome</keyword>
<reference evidence="1 2" key="1">
    <citation type="submission" date="2022-05" db="EMBL/GenBank/DDBJ databases">
        <authorList>
            <consortium name="Genoscope - CEA"/>
            <person name="William W."/>
        </authorList>
    </citation>
    <scope>NUCLEOTIDE SEQUENCE [LARGE SCALE GENOMIC DNA]</scope>
</reference>
<protein>
    <submittedName>
        <fullName evidence="1">Uncharacterized protein</fullName>
    </submittedName>
</protein>
<accession>A0ABN8NSB9</accession>
<name>A0ABN8NSB9_9CNID</name>
<gene>
    <name evidence="1" type="ORF">PLOB_00023588</name>
</gene>
<evidence type="ECO:0000313" key="1">
    <source>
        <dbReference type="EMBL" id="CAH3115346.1"/>
    </source>
</evidence>
<evidence type="ECO:0000313" key="2">
    <source>
        <dbReference type="Proteomes" id="UP001159405"/>
    </source>
</evidence>